<dbReference type="Proteomes" id="UP000250140">
    <property type="component" value="Unassembled WGS sequence"/>
</dbReference>
<dbReference type="Gene3D" id="2.60.120.260">
    <property type="entry name" value="Galactose-binding domain-like"/>
    <property type="match status" value="2"/>
</dbReference>
<comment type="similarity">
    <text evidence="2 8">Belongs to the glycosyl hydrolase 35 family.</text>
</comment>
<dbReference type="SUPFAM" id="SSF51445">
    <property type="entry name" value="(Trans)glycosidases"/>
    <property type="match status" value="1"/>
</dbReference>
<dbReference type="InterPro" id="IPR008979">
    <property type="entry name" value="Galactose-bd-like_sf"/>
</dbReference>
<dbReference type="GO" id="GO:0005975">
    <property type="term" value="P:carbohydrate metabolic process"/>
    <property type="evidence" value="ECO:0007669"/>
    <property type="project" value="InterPro"/>
</dbReference>
<dbReference type="SUPFAM" id="SSF49785">
    <property type="entry name" value="Galactose-binding domain-like"/>
    <property type="match status" value="2"/>
</dbReference>
<dbReference type="InterPro" id="IPR037110">
    <property type="entry name" value="Betagal_dom2_sf"/>
</dbReference>
<dbReference type="Gene3D" id="2.102.20.10">
    <property type="entry name" value="Beta-galactosidase, domain 2"/>
    <property type="match status" value="1"/>
</dbReference>
<evidence type="ECO:0000256" key="5">
    <source>
        <dbReference type="ARBA" id="ARBA00022801"/>
    </source>
</evidence>
<organism evidence="11 12">
    <name type="scientific">Glonium stellatum</name>
    <dbReference type="NCBI Taxonomy" id="574774"/>
    <lineage>
        <taxon>Eukaryota</taxon>
        <taxon>Fungi</taxon>
        <taxon>Dikarya</taxon>
        <taxon>Ascomycota</taxon>
        <taxon>Pezizomycotina</taxon>
        <taxon>Dothideomycetes</taxon>
        <taxon>Pleosporomycetidae</taxon>
        <taxon>Gloniales</taxon>
        <taxon>Gloniaceae</taxon>
        <taxon>Glonium</taxon>
    </lineage>
</organism>
<dbReference type="InterPro" id="IPR018954">
    <property type="entry name" value="Betagal_dom2"/>
</dbReference>
<dbReference type="Pfam" id="PF01301">
    <property type="entry name" value="Glyco_hydro_35"/>
    <property type="match status" value="1"/>
</dbReference>
<gene>
    <name evidence="11" type="ORF">AOQ84DRAFT_394005</name>
</gene>
<evidence type="ECO:0000256" key="8">
    <source>
        <dbReference type="RuleBase" id="RU003679"/>
    </source>
</evidence>
<evidence type="ECO:0000256" key="1">
    <source>
        <dbReference type="ARBA" id="ARBA00001412"/>
    </source>
</evidence>
<dbReference type="InterPro" id="IPR025972">
    <property type="entry name" value="BetaGal_dom3"/>
</dbReference>
<name>A0A8E2FDI0_9PEZI</name>
<accession>A0A8E2FDI0</accession>
<evidence type="ECO:0000259" key="10">
    <source>
        <dbReference type="SMART" id="SM01029"/>
    </source>
</evidence>
<dbReference type="EMBL" id="KV748477">
    <property type="protein sequence ID" value="OCL15181.1"/>
    <property type="molecule type" value="Genomic_DNA"/>
</dbReference>
<dbReference type="InterPro" id="IPR001944">
    <property type="entry name" value="Glycoside_Hdrlase_35"/>
</dbReference>
<dbReference type="Pfam" id="PF10435">
    <property type="entry name" value="BetaGal_dom2"/>
    <property type="match status" value="1"/>
</dbReference>
<evidence type="ECO:0000313" key="12">
    <source>
        <dbReference type="Proteomes" id="UP000250140"/>
    </source>
</evidence>
<keyword evidence="5 11" id="KW-0378">Hydrolase</keyword>
<feature type="domain" description="Beta-galactosidase" evidence="10">
    <location>
        <begin position="378"/>
        <end position="555"/>
    </location>
</feature>
<dbReference type="EC" id="3.2.1.23" evidence="3"/>
<keyword evidence="7" id="KW-0326">Glycosidase</keyword>
<dbReference type="SUPFAM" id="SSF51011">
    <property type="entry name" value="Glycosyl hydrolase domain"/>
    <property type="match status" value="1"/>
</dbReference>
<dbReference type="Pfam" id="PF13364">
    <property type="entry name" value="BetaGal_ABD2"/>
    <property type="match status" value="2"/>
</dbReference>
<dbReference type="OrthoDB" id="1657402at2759"/>
<dbReference type="SMART" id="SM01029">
    <property type="entry name" value="BetaGal_dom2"/>
    <property type="match status" value="1"/>
</dbReference>
<dbReference type="PANTHER" id="PTHR23421">
    <property type="entry name" value="BETA-GALACTOSIDASE RELATED"/>
    <property type="match status" value="1"/>
</dbReference>
<evidence type="ECO:0000313" key="11">
    <source>
        <dbReference type="EMBL" id="OCL15181.1"/>
    </source>
</evidence>
<reference evidence="11 12" key="1">
    <citation type="journal article" date="2016" name="Nat. Commun.">
        <title>Ectomycorrhizal ecology is imprinted in the genome of the dominant symbiotic fungus Cenococcum geophilum.</title>
        <authorList>
            <consortium name="DOE Joint Genome Institute"/>
            <person name="Peter M."/>
            <person name="Kohler A."/>
            <person name="Ohm R.A."/>
            <person name="Kuo A."/>
            <person name="Krutzmann J."/>
            <person name="Morin E."/>
            <person name="Arend M."/>
            <person name="Barry K.W."/>
            <person name="Binder M."/>
            <person name="Choi C."/>
            <person name="Clum A."/>
            <person name="Copeland A."/>
            <person name="Grisel N."/>
            <person name="Haridas S."/>
            <person name="Kipfer T."/>
            <person name="LaButti K."/>
            <person name="Lindquist E."/>
            <person name="Lipzen A."/>
            <person name="Maire R."/>
            <person name="Meier B."/>
            <person name="Mihaltcheva S."/>
            <person name="Molinier V."/>
            <person name="Murat C."/>
            <person name="Poggeler S."/>
            <person name="Quandt C.A."/>
            <person name="Sperisen C."/>
            <person name="Tritt A."/>
            <person name="Tisserant E."/>
            <person name="Crous P.W."/>
            <person name="Henrissat B."/>
            <person name="Nehls U."/>
            <person name="Egli S."/>
            <person name="Spatafora J.W."/>
            <person name="Grigoriev I.V."/>
            <person name="Martin F.M."/>
        </authorList>
    </citation>
    <scope>NUCLEOTIDE SEQUENCE [LARGE SCALE GENOMIC DNA]</scope>
    <source>
        <strain evidence="11 12">CBS 207.34</strain>
    </source>
</reference>
<proteinExistence type="inferred from homology"/>
<sequence>MRLFKILFSLLTAALLVSAATDNLTGVVAWDKYSLLINGERVFLFSGEFHYQRMPVPELWFDIFQKFKANGLNAVSIYFFWSYHSASKGVFDFTTSGKDVQRVLDMAKEAGLYVIARPGPYCNAETNAGGFALWTSDGSGGSYRTSNETYHQAWLPWVAEIGSILAKNQITNGGPVILHQIENELQETSHVATNTLVLYMEQIEAAFRDAGMIVPSTHNEKGMRSESWSTDYQNVGGAVNIYGLDSYPGGLSCKNINSGFNIVRTFYQWFQNYSFTQPEYIPEYEAGYFQPWGGYFYDQCLAEHDPAFADVYYKTVIGQRVTLLSLYMAFGGTNWGQSAAPVVYTSYDYSAPLRETREVLAKFKQTKLIALFTRVSKDLLKTAMESNGTGNAVDNTAIYTWVLRNPDTKAGFYLAEHATSSSRAITNFSITVNTTSGPVTIPNMQLNGRQSRFVVTDYTFGDETLLYSSAEVLTYGIFGVPVIVFYLKVGQVGEFAFKSGSAKKFKAYGVETGFVAKSNGNITKYTYTQGNGMTVVQFSNRPVVYLLDLDTAYSFYAPPTVSNPEVTPDKQIFVLGPYIVRNASTSNGVVRVSGDNANQTTIEIYVGDDRIKAIEWNGKPLTTKTTAYGSLVASIPGVASRKVELPPLTQWKMADSLPEIARNYDDSKWTVCNKTTTLGSVKPLTLPVLFSSDYEYYTGIKIYRGYFDSQSATGANITVQGGYASGWSAWLNGNLVGGSPGNASLSATWKILSFSNATMYAKGNVLTVLADYNGHDETSVGPTGAENPRGILGAVLYESGNSAPNFTQWKIQGNAGGSKNIDAVRGPMNEGGLYGERLGWHLPGFDTSQWKSGNPTDGLTKSGVTWYQTTFQLDIDDDLDVPIGIELGASTTVPARVQIFVNGYQYGKFLPHIGPQTKFPVPPGIINNRGSNTLAISLWAQTDAGAKLDTVSLISYGKYETDFGFSRDWSYLQPGWSRDRLQYA</sequence>
<keyword evidence="4 9" id="KW-0732">Signal</keyword>
<evidence type="ECO:0000256" key="6">
    <source>
        <dbReference type="ARBA" id="ARBA00023180"/>
    </source>
</evidence>
<dbReference type="FunFam" id="2.60.120.260:FF:000065">
    <property type="entry name" value="Beta-galactosidase A"/>
    <property type="match status" value="1"/>
</dbReference>
<evidence type="ECO:0000256" key="7">
    <source>
        <dbReference type="ARBA" id="ARBA00023295"/>
    </source>
</evidence>
<keyword evidence="12" id="KW-1185">Reference proteome</keyword>
<dbReference type="FunFam" id="3.20.20.80:FF:000040">
    <property type="entry name" value="Beta-galactosidase A"/>
    <property type="match status" value="1"/>
</dbReference>
<comment type="catalytic activity">
    <reaction evidence="1">
        <text>Hydrolysis of terminal non-reducing beta-D-galactose residues in beta-D-galactosides.</text>
        <dbReference type="EC" id="3.2.1.23"/>
    </reaction>
</comment>
<dbReference type="InterPro" id="IPR036833">
    <property type="entry name" value="BetaGal_dom3_sf"/>
</dbReference>
<feature type="signal peptide" evidence="9">
    <location>
        <begin position="1"/>
        <end position="19"/>
    </location>
</feature>
<dbReference type="InterPro" id="IPR025300">
    <property type="entry name" value="BetaGal_jelly_roll_dom"/>
</dbReference>
<dbReference type="Pfam" id="PF13363">
    <property type="entry name" value="BetaGal_dom3"/>
    <property type="match status" value="1"/>
</dbReference>
<dbReference type="AlphaFoldDB" id="A0A8E2FDI0"/>
<protein>
    <recommendedName>
        <fullName evidence="3">beta-galactosidase</fullName>
        <ecNumber evidence="3">3.2.1.23</ecNumber>
    </recommendedName>
</protein>
<evidence type="ECO:0000256" key="3">
    <source>
        <dbReference type="ARBA" id="ARBA00012756"/>
    </source>
</evidence>
<evidence type="ECO:0000256" key="2">
    <source>
        <dbReference type="ARBA" id="ARBA00009809"/>
    </source>
</evidence>
<dbReference type="PRINTS" id="PR00742">
    <property type="entry name" value="GLHYDRLASE35"/>
</dbReference>
<dbReference type="GO" id="GO:0004565">
    <property type="term" value="F:beta-galactosidase activity"/>
    <property type="evidence" value="ECO:0007669"/>
    <property type="project" value="UniProtKB-EC"/>
</dbReference>
<dbReference type="Gene3D" id="2.60.390.10">
    <property type="entry name" value="Beta-galactosidase, domain 3"/>
    <property type="match status" value="1"/>
</dbReference>
<keyword evidence="6" id="KW-0325">Glycoprotein</keyword>
<feature type="chain" id="PRO_5034788166" description="beta-galactosidase" evidence="9">
    <location>
        <begin position="20"/>
        <end position="984"/>
    </location>
</feature>
<dbReference type="SUPFAM" id="SSF117100">
    <property type="entry name" value="Beta-galactosidase LacA, domain 3"/>
    <property type="match status" value="1"/>
</dbReference>
<dbReference type="InterPro" id="IPR031330">
    <property type="entry name" value="Gly_Hdrlase_35_cat"/>
</dbReference>
<evidence type="ECO:0000256" key="4">
    <source>
        <dbReference type="ARBA" id="ARBA00022729"/>
    </source>
</evidence>
<dbReference type="Gene3D" id="3.20.20.80">
    <property type="entry name" value="Glycosidases"/>
    <property type="match status" value="1"/>
</dbReference>
<dbReference type="InterPro" id="IPR017853">
    <property type="entry name" value="GH"/>
</dbReference>
<evidence type="ECO:0000256" key="9">
    <source>
        <dbReference type="SAM" id="SignalP"/>
    </source>
</evidence>